<reference evidence="2" key="1">
    <citation type="submission" date="2012-12" db="EMBL/GenBank/DDBJ databases">
        <title>Identification and characterization of a phenylalanine ammonia-lyase gene family in Isatis indigotica Fort.</title>
        <authorList>
            <person name="Liu Q."/>
            <person name="Chen J."/>
            <person name="Zhou X."/>
            <person name="Di P."/>
            <person name="Xiao Y."/>
            <person name="Xuan H."/>
            <person name="Zhang L."/>
            <person name="Chen W."/>
        </authorList>
    </citation>
    <scope>NUCLEOTIDE SEQUENCE</scope>
    <source>
        <tissue evidence="2">Salivary gland</tissue>
    </source>
</reference>
<dbReference type="EMBL" id="GADI01001972">
    <property type="protein sequence ID" value="JAA71836.1"/>
    <property type="molecule type" value="mRNA"/>
</dbReference>
<evidence type="ECO:0000313" key="2">
    <source>
        <dbReference type="EMBL" id="JAA71836.1"/>
    </source>
</evidence>
<proteinExistence type="evidence at transcript level"/>
<name>A0A0K8RL66_IXORI</name>
<keyword evidence="1" id="KW-0732">Signal</keyword>
<feature type="signal peptide" evidence="1">
    <location>
        <begin position="1"/>
        <end position="19"/>
    </location>
</feature>
<dbReference type="AlphaFoldDB" id="A0A0K8RL66"/>
<evidence type="ECO:0000256" key="1">
    <source>
        <dbReference type="SAM" id="SignalP"/>
    </source>
</evidence>
<protein>
    <submittedName>
        <fullName evidence="2">Uncharacterized protein</fullName>
    </submittedName>
</protein>
<accession>A0A0K8RL66</accession>
<feature type="chain" id="PRO_5005518190" evidence="1">
    <location>
        <begin position="20"/>
        <end position="160"/>
    </location>
</feature>
<organism evidence="2">
    <name type="scientific">Ixodes ricinus</name>
    <name type="common">Common tick</name>
    <name type="synonym">Acarus ricinus</name>
    <dbReference type="NCBI Taxonomy" id="34613"/>
    <lineage>
        <taxon>Eukaryota</taxon>
        <taxon>Metazoa</taxon>
        <taxon>Ecdysozoa</taxon>
        <taxon>Arthropoda</taxon>
        <taxon>Chelicerata</taxon>
        <taxon>Arachnida</taxon>
        <taxon>Acari</taxon>
        <taxon>Parasitiformes</taxon>
        <taxon>Ixodida</taxon>
        <taxon>Ixodoidea</taxon>
        <taxon>Ixodidae</taxon>
        <taxon>Ixodinae</taxon>
        <taxon>Ixodes</taxon>
    </lineage>
</organism>
<sequence length="160" mass="17095">MRLQLFMLTVSTGAFLCIANGGEQETDNSVDATTFDLPDEYLDSIIQSLGQCIYHYVEYDEKKATIGCTATCGHSEPSVQARGNSHEPETIPLELSDNLCILVTGNITCDNGTVMLQGYLGNCTDGICNANKTGSPITILGSEETESLAGTGEVDEQESN</sequence>